<dbReference type="InterPro" id="IPR036510">
    <property type="entry name" value="Ribosomal_bS20_sf"/>
</dbReference>
<proteinExistence type="inferred from homology"/>
<dbReference type="GO" id="GO:0006412">
    <property type="term" value="P:translation"/>
    <property type="evidence" value="ECO:0007669"/>
    <property type="project" value="UniProtKB-UniRule"/>
</dbReference>
<evidence type="ECO:0000256" key="5">
    <source>
        <dbReference type="ARBA" id="ARBA00022980"/>
    </source>
</evidence>
<keyword evidence="6 8" id="KW-0687">Ribonucleoprotein</keyword>
<dbReference type="PANTHER" id="PTHR33398:SF1">
    <property type="entry name" value="SMALL RIBOSOMAL SUBUNIT PROTEIN BS20C"/>
    <property type="match status" value="1"/>
</dbReference>
<protein>
    <recommendedName>
        <fullName evidence="7 8">Small ribosomal subunit protein bS20</fullName>
    </recommendedName>
</protein>
<sequence>MANIASAAKRHRQSVKRRVHNRGIRGTVRTAIKRFDAAVAEGDAAKAQESFVQAQKLMDTAAGKNVYHANSVARKKSRMAKKLKGLQSA</sequence>
<evidence type="ECO:0000256" key="4">
    <source>
        <dbReference type="ARBA" id="ARBA00022884"/>
    </source>
</evidence>
<dbReference type="SUPFAM" id="SSF46992">
    <property type="entry name" value="Ribosomal protein S20"/>
    <property type="match status" value="1"/>
</dbReference>
<name>H9UKF2_SPIAZ</name>
<reference evidence="11" key="1">
    <citation type="journal article" date="2013" name="Stand. Genomic Sci.">
        <title>Complete genome sequence of the halophilic bacterium Spirochaeta africana type strain (Z-7692(T)) from the alkaline Lake Magadi in the East African Rift.</title>
        <authorList>
            <person name="Liolos K."/>
            <person name="Abt B."/>
            <person name="Scheuner C."/>
            <person name="Teshima H."/>
            <person name="Held B."/>
            <person name="Lapidus A."/>
            <person name="Nolan M."/>
            <person name="Lucas S."/>
            <person name="Deshpande S."/>
            <person name="Cheng J.F."/>
            <person name="Tapia R."/>
            <person name="Goodwin L.A."/>
            <person name="Pitluck S."/>
            <person name="Pagani I."/>
            <person name="Ivanova N."/>
            <person name="Mavromatis K."/>
            <person name="Mikhailova N."/>
            <person name="Huntemann M."/>
            <person name="Pati A."/>
            <person name="Chen A."/>
            <person name="Palaniappan K."/>
            <person name="Land M."/>
            <person name="Rohde M."/>
            <person name="Tindall B.J."/>
            <person name="Detter J.C."/>
            <person name="Goker M."/>
            <person name="Bristow J."/>
            <person name="Eisen J.A."/>
            <person name="Markowitz V."/>
            <person name="Hugenholtz P."/>
            <person name="Woyke T."/>
            <person name="Klenk H.P."/>
            <person name="Kyrpides N.C."/>
        </authorList>
    </citation>
    <scope>NUCLEOTIDE SEQUENCE</scope>
    <source>
        <strain evidence="11">ATCC 700263 / DSM 8902 / Z-7692</strain>
    </source>
</reference>
<dbReference type="Proteomes" id="UP000007383">
    <property type="component" value="Chromosome"/>
</dbReference>
<accession>H9UKF2</accession>
<dbReference type="Pfam" id="PF01649">
    <property type="entry name" value="Ribosomal_S20p"/>
    <property type="match status" value="1"/>
</dbReference>
<evidence type="ECO:0000256" key="6">
    <source>
        <dbReference type="ARBA" id="ARBA00023274"/>
    </source>
</evidence>
<organism evidence="10 11">
    <name type="scientific">Spirochaeta africana (strain ATCC 700263 / DSM 8902 / Z-7692)</name>
    <dbReference type="NCBI Taxonomy" id="889378"/>
    <lineage>
        <taxon>Bacteria</taxon>
        <taxon>Pseudomonadati</taxon>
        <taxon>Spirochaetota</taxon>
        <taxon>Spirochaetia</taxon>
        <taxon>Spirochaetales</taxon>
        <taxon>Spirochaetaceae</taxon>
        <taxon>Spirochaeta</taxon>
    </lineage>
</organism>
<dbReference type="AlphaFoldDB" id="H9UKF2"/>
<dbReference type="NCBIfam" id="TIGR00029">
    <property type="entry name" value="S20"/>
    <property type="match status" value="1"/>
</dbReference>
<dbReference type="PATRIC" id="fig|889378.3.peg.1931"/>
<gene>
    <name evidence="8" type="primary">rpsT</name>
    <name evidence="10" type="ordered locus">Spiaf_1944</name>
</gene>
<evidence type="ECO:0000256" key="3">
    <source>
        <dbReference type="ARBA" id="ARBA00022730"/>
    </source>
</evidence>
<evidence type="ECO:0000256" key="7">
    <source>
        <dbReference type="ARBA" id="ARBA00035136"/>
    </source>
</evidence>
<dbReference type="Gene3D" id="1.20.58.110">
    <property type="entry name" value="Ribosomal protein S20"/>
    <property type="match status" value="1"/>
</dbReference>
<dbReference type="HOGENOM" id="CLU_160655_4_0_12"/>
<dbReference type="STRING" id="889378.Spiaf_1944"/>
<dbReference type="KEGG" id="sfc:Spiaf_1944"/>
<dbReference type="GO" id="GO:0005829">
    <property type="term" value="C:cytosol"/>
    <property type="evidence" value="ECO:0007669"/>
    <property type="project" value="TreeGrafter"/>
</dbReference>
<dbReference type="RefSeq" id="WP_014455978.1">
    <property type="nucleotide sequence ID" value="NC_017098.1"/>
</dbReference>
<dbReference type="EMBL" id="CP003282">
    <property type="protein sequence ID" value="AFG37995.1"/>
    <property type="molecule type" value="Genomic_DNA"/>
</dbReference>
<dbReference type="GO" id="GO:0015935">
    <property type="term" value="C:small ribosomal subunit"/>
    <property type="evidence" value="ECO:0007669"/>
    <property type="project" value="TreeGrafter"/>
</dbReference>
<comment type="similarity">
    <text evidence="2 8">Belongs to the bacterial ribosomal protein bS20 family.</text>
</comment>
<dbReference type="GO" id="GO:0070181">
    <property type="term" value="F:small ribosomal subunit rRNA binding"/>
    <property type="evidence" value="ECO:0007669"/>
    <property type="project" value="TreeGrafter"/>
</dbReference>
<keyword evidence="11" id="KW-1185">Reference proteome</keyword>
<keyword evidence="4 8" id="KW-0694">RNA-binding</keyword>
<evidence type="ECO:0000256" key="1">
    <source>
        <dbReference type="ARBA" id="ARBA00003134"/>
    </source>
</evidence>
<evidence type="ECO:0000256" key="2">
    <source>
        <dbReference type="ARBA" id="ARBA00007634"/>
    </source>
</evidence>
<dbReference type="InterPro" id="IPR002583">
    <property type="entry name" value="Ribosomal_bS20"/>
</dbReference>
<comment type="function">
    <text evidence="1 8">Binds directly to 16S ribosomal RNA.</text>
</comment>
<keyword evidence="5 8" id="KW-0689">Ribosomal protein</keyword>
<dbReference type="OrthoDB" id="9808392at2"/>
<dbReference type="PANTHER" id="PTHR33398">
    <property type="entry name" value="30S RIBOSOMAL PROTEIN S20"/>
    <property type="match status" value="1"/>
</dbReference>
<evidence type="ECO:0000313" key="11">
    <source>
        <dbReference type="Proteomes" id="UP000007383"/>
    </source>
</evidence>
<evidence type="ECO:0000256" key="8">
    <source>
        <dbReference type="HAMAP-Rule" id="MF_00500"/>
    </source>
</evidence>
<dbReference type="eggNOG" id="COG0268">
    <property type="taxonomic scope" value="Bacteria"/>
</dbReference>
<evidence type="ECO:0000313" key="10">
    <source>
        <dbReference type="EMBL" id="AFG37995.1"/>
    </source>
</evidence>
<dbReference type="HAMAP" id="MF_00500">
    <property type="entry name" value="Ribosomal_bS20"/>
    <property type="match status" value="1"/>
</dbReference>
<evidence type="ECO:0000256" key="9">
    <source>
        <dbReference type="SAM" id="MobiDB-lite"/>
    </source>
</evidence>
<dbReference type="GO" id="GO:0003735">
    <property type="term" value="F:structural constituent of ribosome"/>
    <property type="evidence" value="ECO:0007669"/>
    <property type="project" value="InterPro"/>
</dbReference>
<feature type="region of interest" description="Disordered" evidence="9">
    <location>
        <begin position="1"/>
        <end position="22"/>
    </location>
</feature>
<keyword evidence="3 8" id="KW-0699">rRNA-binding</keyword>
<dbReference type="FunFam" id="1.20.58.110:FF:000001">
    <property type="entry name" value="30S ribosomal protein S20"/>
    <property type="match status" value="1"/>
</dbReference>
<feature type="compositionally biased region" description="Basic residues" evidence="9">
    <location>
        <begin position="8"/>
        <end position="22"/>
    </location>
</feature>